<evidence type="ECO:0000256" key="1">
    <source>
        <dbReference type="SAM" id="MobiDB-lite"/>
    </source>
</evidence>
<name>A0A0F4JF68_9ACTN</name>
<accession>A0A0F4JF68</accession>
<proteinExistence type="predicted"/>
<reference evidence="2 3" key="1">
    <citation type="submission" date="2015-02" db="EMBL/GenBank/DDBJ databases">
        <authorList>
            <person name="Ju K.-S."/>
            <person name="Doroghazi J.R."/>
            <person name="Metcalf W."/>
        </authorList>
    </citation>
    <scope>NUCLEOTIDE SEQUENCE [LARGE SCALE GENOMIC DNA]</scope>
    <source>
        <strain evidence="2 3">NRRL ISP-5550</strain>
    </source>
</reference>
<organism evidence="2 3">
    <name type="scientific">Streptomyces katrae</name>
    <dbReference type="NCBI Taxonomy" id="68223"/>
    <lineage>
        <taxon>Bacteria</taxon>
        <taxon>Bacillati</taxon>
        <taxon>Actinomycetota</taxon>
        <taxon>Actinomycetes</taxon>
        <taxon>Kitasatosporales</taxon>
        <taxon>Streptomycetaceae</taxon>
        <taxon>Streptomyces</taxon>
    </lineage>
</organism>
<evidence type="ECO:0000313" key="2">
    <source>
        <dbReference type="EMBL" id="KJY31626.1"/>
    </source>
</evidence>
<dbReference type="PATRIC" id="fig|68223.7.peg.8049"/>
<gene>
    <name evidence="2" type="ORF">VR44_17765</name>
</gene>
<keyword evidence="3" id="KW-1185">Reference proteome</keyword>
<protein>
    <submittedName>
        <fullName evidence="2">Uncharacterized protein</fullName>
    </submittedName>
</protein>
<dbReference type="Proteomes" id="UP000033551">
    <property type="component" value="Unassembled WGS sequence"/>
</dbReference>
<dbReference type="AlphaFoldDB" id="A0A0F4JF68"/>
<comment type="caution">
    <text evidence="2">The sequence shown here is derived from an EMBL/GenBank/DDBJ whole genome shotgun (WGS) entry which is preliminary data.</text>
</comment>
<evidence type="ECO:0000313" key="3">
    <source>
        <dbReference type="Proteomes" id="UP000033551"/>
    </source>
</evidence>
<sequence length="147" mass="15335">MGPYGPDMTETHHTLSVPAADATLQPQVLSGPSFGQDLVRTLHQATSVVGGLSFHDVETSDIEVSAFGAIVCTGDTPADALQAAAAVARQAPGLEIHALAWARTDGPREGTFEYKVTMTVTAPDPATGEHSGATHQERGRHLLGQPK</sequence>
<dbReference type="EMBL" id="JZWV01000479">
    <property type="protein sequence ID" value="KJY31626.1"/>
    <property type="molecule type" value="Genomic_DNA"/>
</dbReference>
<feature type="region of interest" description="Disordered" evidence="1">
    <location>
        <begin position="122"/>
        <end position="147"/>
    </location>
</feature>